<keyword evidence="2" id="KW-1185">Reference proteome</keyword>
<evidence type="ECO:0008006" key="3">
    <source>
        <dbReference type="Google" id="ProtNLM"/>
    </source>
</evidence>
<name>A0A0K6GA24_9AGAM</name>
<organism evidence="1 2">
    <name type="scientific">Rhizoctonia solani</name>
    <dbReference type="NCBI Taxonomy" id="456999"/>
    <lineage>
        <taxon>Eukaryota</taxon>
        <taxon>Fungi</taxon>
        <taxon>Dikarya</taxon>
        <taxon>Basidiomycota</taxon>
        <taxon>Agaricomycotina</taxon>
        <taxon>Agaricomycetes</taxon>
        <taxon>Cantharellales</taxon>
        <taxon>Ceratobasidiaceae</taxon>
        <taxon>Rhizoctonia</taxon>
    </lineage>
</organism>
<evidence type="ECO:0000313" key="2">
    <source>
        <dbReference type="Proteomes" id="UP000044841"/>
    </source>
</evidence>
<gene>
    <name evidence="1" type="ORF">RSOLAG22IIIB_11739</name>
</gene>
<sequence length="329" mass="36881">MFATPLPLDCQFEDAVVRSAYERVLPLEEHNLVHIRILGYMLIHAPDENGRLNIAHDINNCATDQDVLELGKSIFKFFAQYFTFIDIMKSRSPHIDYCQIEGSSSVTPTPGTYSEAKNNALVRDNYRCMLTGIVDATTYDNRPALREQLGNNPPPNVDETECWHILPQYIISDIHSDQEKRIDCPAIFKVLERFGGISYHEIIKHGVHHWSNLMTVQLDLLASLNRLQVWLDPVKGLENTYTIGRRHPGIRPDVSPTIIFTASAPTLPLPDRRYLALHAACAKVAHLSGASEAISLLGNKQEHDGVLSEDGSSAEILENRLSVHVILAT</sequence>
<proteinExistence type="predicted"/>
<dbReference type="Proteomes" id="UP000044841">
    <property type="component" value="Unassembled WGS sequence"/>
</dbReference>
<dbReference type="EMBL" id="CYGV01001550">
    <property type="protein sequence ID" value="CUA75447.1"/>
    <property type="molecule type" value="Genomic_DNA"/>
</dbReference>
<reference evidence="1 2" key="1">
    <citation type="submission" date="2015-07" db="EMBL/GenBank/DDBJ databases">
        <authorList>
            <person name="Noorani M."/>
        </authorList>
    </citation>
    <scope>NUCLEOTIDE SEQUENCE [LARGE SCALE GENOMIC DNA]</scope>
    <source>
        <strain evidence="1">BBA 69670</strain>
    </source>
</reference>
<accession>A0A0K6GA24</accession>
<protein>
    <recommendedName>
        <fullName evidence="3">HNH nuclease domain-containing protein</fullName>
    </recommendedName>
</protein>
<dbReference type="AlphaFoldDB" id="A0A0K6GA24"/>
<evidence type="ECO:0000313" key="1">
    <source>
        <dbReference type="EMBL" id="CUA75447.1"/>
    </source>
</evidence>